<dbReference type="Proteomes" id="UP000679691">
    <property type="component" value="Unassembled WGS sequence"/>
</dbReference>
<keyword evidence="14 19" id="KW-0560">Oxidoreductase</keyword>
<keyword evidence="15 19" id="KW-0131">Cell cycle</keyword>
<dbReference type="InterPro" id="IPR011601">
    <property type="entry name" value="MurB_C"/>
</dbReference>
<protein>
    <recommendedName>
        <fullName evidence="6 19">UDP-N-acetylenolpyruvoylglucosamine reductase</fullName>
        <ecNumber evidence="5 19">1.3.1.98</ecNumber>
    </recommendedName>
    <alternativeName>
        <fullName evidence="17 19">UDP-N-acetylmuramate dehydrogenase</fullName>
    </alternativeName>
</protein>
<dbReference type="GO" id="GO:0071949">
    <property type="term" value="F:FAD binding"/>
    <property type="evidence" value="ECO:0007669"/>
    <property type="project" value="InterPro"/>
</dbReference>
<keyword evidence="13 19" id="KW-0573">Peptidoglycan synthesis</keyword>
<evidence type="ECO:0000256" key="16">
    <source>
        <dbReference type="ARBA" id="ARBA00023316"/>
    </source>
</evidence>
<dbReference type="InterPro" id="IPR006094">
    <property type="entry name" value="Oxid_FAD_bind_N"/>
</dbReference>
<gene>
    <name evidence="19 21" type="primary">murB</name>
    <name evidence="21" type="ORF">J5U18_10145</name>
</gene>
<dbReference type="PROSITE" id="PS51387">
    <property type="entry name" value="FAD_PCMH"/>
    <property type="match status" value="1"/>
</dbReference>
<keyword evidence="11 19" id="KW-0521">NADP</keyword>
<dbReference type="GO" id="GO:0071555">
    <property type="term" value="P:cell wall organization"/>
    <property type="evidence" value="ECO:0007669"/>
    <property type="project" value="UniProtKB-KW"/>
</dbReference>
<proteinExistence type="inferred from homology"/>
<keyword evidence="22" id="KW-1185">Reference proteome</keyword>
<evidence type="ECO:0000256" key="15">
    <source>
        <dbReference type="ARBA" id="ARBA00023306"/>
    </source>
</evidence>
<dbReference type="GO" id="GO:0051301">
    <property type="term" value="P:cell division"/>
    <property type="evidence" value="ECO:0007669"/>
    <property type="project" value="UniProtKB-KW"/>
</dbReference>
<evidence type="ECO:0000313" key="22">
    <source>
        <dbReference type="Proteomes" id="UP000679691"/>
    </source>
</evidence>
<evidence type="ECO:0000256" key="6">
    <source>
        <dbReference type="ARBA" id="ARBA00015188"/>
    </source>
</evidence>
<feature type="active site" evidence="19">
    <location>
        <position position="164"/>
    </location>
</feature>
<keyword evidence="10 19" id="KW-0274">FAD</keyword>
<accession>A0A8T4HBW8</accession>
<organism evidence="21 22">
    <name type="scientific">Rhinopithecimicrobium faecis</name>
    <dbReference type="NCBI Taxonomy" id="2820698"/>
    <lineage>
        <taxon>Bacteria</taxon>
        <taxon>Pseudomonadati</taxon>
        <taxon>Bacteroidota</taxon>
        <taxon>Sphingobacteriia</taxon>
        <taxon>Sphingobacteriales</taxon>
        <taxon>Sphingobacteriaceae</taxon>
        <taxon>Rhinopithecimicrobium</taxon>
    </lineage>
</organism>
<dbReference type="EC" id="1.3.1.98" evidence="5 19"/>
<evidence type="ECO:0000256" key="9">
    <source>
        <dbReference type="ARBA" id="ARBA00022630"/>
    </source>
</evidence>
<sequence length="338" mass="37279">MNIIAEEKVSLEKYNTFRIAVNADRFYKLTAASQLTELYNQQVFKSKFLVTGAGSNILYTKDFDGSIIKNEIQGISYRIAQQAVYVTAGAGIVWNDFVWYCINEGFSGIENMALIPGTVGASPIQNIGAYGTELMDIFDHCIAFNTVTGAFERFENADCAFSYRDSIFKTTYKGQYIITEVTFKLATNAAVNTSYGAIQQELVARGIERPTPKDVAEVVSSIRVNKLPDPSTIGNAGSFFKNPLISQAQFETLIQEFPQVIHYPMADGAQKIAAGWLIEQCGWKGKSLGPAGVWPNQALVLVNLNHATGSDIWNLSAQIISDVAAKFNIELEREVNIF</sequence>
<evidence type="ECO:0000256" key="19">
    <source>
        <dbReference type="HAMAP-Rule" id="MF_00037"/>
    </source>
</evidence>
<comment type="catalytic activity">
    <reaction evidence="18 19">
        <text>UDP-N-acetyl-alpha-D-muramate + NADP(+) = UDP-N-acetyl-3-O-(1-carboxyvinyl)-alpha-D-glucosamine + NADPH + H(+)</text>
        <dbReference type="Rhea" id="RHEA:12248"/>
        <dbReference type="ChEBI" id="CHEBI:15378"/>
        <dbReference type="ChEBI" id="CHEBI:57783"/>
        <dbReference type="ChEBI" id="CHEBI:58349"/>
        <dbReference type="ChEBI" id="CHEBI:68483"/>
        <dbReference type="ChEBI" id="CHEBI:70757"/>
        <dbReference type="EC" id="1.3.1.98"/>
    </reaction>
</comment>
<dbReference type="NCBIfam" id="NF000755">
    <property type="entry name" value="PRK00046.1"/>
    <property type="match status" value="1"/>
</dbReference>
<evidence type="ECO:0000256" key="1">
    <source>
        <dbReference type="ARBA" id="ARBA00001974"/>
    </source>
</evidence>
<evidence type="ECO:0000256" key="3">
    <source>
        <dbReference type="ARBA" id="ARBA00004496"/>
    </source>
</evidence>
<dbReference type="InterPro" id="IPR036318">
    <property type="entry name" value="FAD-bd_PCMH-like_sf"/>
</dbReference>
<keyword evidence="12 19" id="KW-0133">Cell shape</keyword>
<dbReference type="SUPFAM" id="SSF56176">
    <property type="entry name" value="FAD-binding/transporter-associated domain-like"/>
    <property type="match status" value="1"/>
</dbReference>
<evidence type="ECO:0000256" key="11">
    <source>
        <dbReference type="ARBA" id="ARBA00022857"/>
    </source>
</evidence>
<evidence type="ECO:0000256" key="10">
    <source>
        <dbReference type="ARBA" id="ARBA00022827"/>
    </source>
</evidence>
<dbReference type="InterPro" id="IPR036635">
    <property type="entry name" value="MurB_C_sf"/>
</dbReference>
<evidence type="ECO:0000256" key="12">
    <source>
        <dbReference type="ARBA" id="ARBA00022960"/>
    </source>
</evidence>
<dbReference type="NCBIfam" id="TIGR00179">
    <property type="entry name" value="murB"/>
    <property type="match status" value="1"/>
</dbReference>
<dbReference type="PANTHER" id="PTHR21071">
    <property type="entry name" value="UDP-N-ACETYLENOLPYRUVOYLGLUCOSAMINE REDUCTASE"/>
    <property type="match status" value="1"/>
</dbReference>
<dbReference type="InterPro" id="IPR016166">
    <property type="entry name" value="FAD-bd_PCMH"/>
</dbReference>
<comment type="pathway">
    <text evidence="4 19">Cell wall biogenesis; peptidoglycan biosynthesis.</text>
</comment>
<dbReference type="GO" id="GO:0008762">
    <property type="term" value="F:UDP-N-acetylmuramate dehydrogenase activity"/>
    <property type="evidence" value="ECO:0007669"/>
    <property type="project" value="UniProtKB-UniRule"/>
</dbReference>
<keyword evidence="7 19" id="KW-0963">Cytoplasm</keyword>
<dbReference type="HAMAP" id="MF_00037">
    <property type="entry name" value="MurB"/>
    <property type="match status" value="1"/>
</dbReference>
<dbReference type="GO" id="GO:0005829">
    <property type="term" value="C:cytosol"/>
    <property type="evidence" value="ECO:0007669"/>
    <property type="project" value="TreeGrafter"/>
</dbReference>
<keyword evidence="9 19" id="KW-0285">Flavoprotein</keyword>
<dbReference type="Gene3D" id="3.30.465.10">
    <property type="match status" value="1"/>
</dbReference>
<evidence type="ECO:0000256" key="14">
    <source>
        <dbReference type="ARBA" id="ARBA00023002"/>
    </source>
</evidence>
<comment type="function">
    <text evidence="2 19">Cell wall formation.</text>
</comment>
<dbReference type="Pfam" id="PF02873">
    <property type="entry name" value="MurB_C"/>
    <property type="match status" value="1"/>
</dbReference>
<evidence type="ECO:0000256" key="8">
    <source>
        <dbReference type="ARBA" id="ARBA00022618"/>
    </source>
</evidence>
<dbReference type="InterPro" id="IPR003170">
    <property type="entry name" value="MurB"/>
</dbReference>
<dbReference type="RefSeq" id="WP_353547427.1">
    <property type="nucleotide sequence ID" value="NZ_JAGKSB010000011.1"/>
</dbReference>
<evidence type="ECO:0000256" key="4">
    <source>
        <dbReference type="ARBA" id="ARBA00004752"/>
    </source>
</evidence>
<dbReference type="AlphaFoldDB" id="A0A8T4HBW8"/>
<evidence type="ECO:0000256" key="5">
    <source>
        <dbReference type="ARBA" id="ARBA00012518"/>
    </source>
</evidence>
<evidence type="ECO:0000256" key="13">
    <source>
        <dbReference type="ARBA" id="ARBA00022984"/>
    </source>
</evidence>
<dbReference type="Gene3D" id="3.90.78.10">
    <property type="entry name" value="UDP-N-acetylenolpyruvoylglucosamine reductase, C-terminal domain"/>
    <property type="match status" value="1"/>
</dbReference>
<keyword evidence="8 19" id="KW-0132">Cell division</keyword>
<dbReference type="SUPFAM" id="SSF56194">
    <property type="entry name" value="Uridine diphospho-N-Acetylenolpyruvylglucosamine reductase, MurB, C-terminal domain"/>
    <property type="match status" value="1"/>
</dbReference>
<keyword evidence="16 19" id="KW-0961">Cell wall biogenesis/degradation</keyword>
<evidence type="ECO:0000313" key="21">
    <source>
        <dbReference type="EMBL" id="MBP3943923.1"/>
    </source>
</evidence>
<comment type="cofactor">
    <cofactor evidence="1 19">
        <name>FAD</name>
        <dbReference type="ChEBI" id="CHEBI:57692"/>
    </cofactor>
</comment>
<comment type="subcellular location">
    <subcellularLocation>
        <location evidence="3 19">Cytoplasm</location>
    </subcellularLocation>
</comment>
<comment type="caution">
    <text evidence="21">The sequence shown here is derived from an EMBL/GenBank/DDBJ whole genome shotgun (WGS) entry which is preliminary data.</text>
</comment>
<dbReference type="InterPro" id="IPR016167">
    <property type="entry name" value="FAD-bd_PCMH_sub1"/>
</dbReference>
<comment type="similarity">
    <text evidence="19">Belongs to the MurB family.</text>
</comment>
<feature type="domain" description="FAD-binding PCMH-type" evidence="20">
    <location>
        <begin position="19"/>
        <end position="188"/>
    </location>
</feature>
<feature type="active site" description="Proton donor" evidence="19">
    <location>
        <position position="238"/>
    </location>
</feature>
<dbReference type="GO" id="GO:0009252">
    <property type="term" value="P:peptidoglycan biosynthetic process"/>
    <property type="evidence" value="ECO:0007669"/>
    <property type="project" value="UniProtKB-UniRule"/>
</dbReference>
<evidence type="ECO:0000256" key="7">
    <source>
        <dbReference type="ARBA" id="ARBA00022490"/>
    </source>
</evidence>
<evidence type="ECO:0000256" key="17">
    <source>
        <dbReference type="ARBA" id="ARBA00031026"/>
    </source>
</evidence>
<dbReference type="EMBL" id="JAGKSB010000011">
    <property type="protein sequence ID" value="MBP3943923.1"/>
    <property type="molecule type" value="Genomic_DNA"/>
</dbReference>
<name>A0A8T4HBW8_9SPHI</name>
<evidence type="ECO:0000256" key="2">
    <source>
        <dbReference type="ARBA" id="ARBA00003921"/>
    </source>
</evidence>
<evidence type="ECO:0000259" key="20">
    <source>
        <dbReference type="PROSITE" id="PS51387"/>
    </source>
</evidence>
<dbReference type="PANTHER" id="PTHR21071:SF4">
    <property type="entry name" value="UDP-N-ACETYLENOLPYRUVOYLGLUCOSAMINE REDUCTASE"/>
    <property type="match status" value="1"/>
</dbReference>
<reference evidence="21" key="1">
    <citation type="submission" date="2021-03" db="EMBL/GenBank/DDBJ databases">
        <authorList>
            <person name="Lu T."/>
            <person name="Wang Q."/>
            <person name="Han X."/>
        </authorList>
    </citation>
    <scope>NUCLEOTIDE SEQUENCE</scope>
    <source>
        <strain evidence="21">WQ 2009</strain>
    </source>
</reference>
<dbReference type="Gene3D" id="3.30.43.10">
    <property type="entry name" value="Uridine Diphospho-n-acetylenolpyruvylglucosamine Reductase, domain 2"/>
    <property type="match status" value="1"/>
</dbReference>
<dbReference type="GO" id="GO:0008360">
    <property type="term" value="P:regulation of cell shape"/>
    <property type="evidence" value="ECO:0007669"/>
    <property type="project" value="UniProtKB-KW"/>
</dbReference>
<feature type="active site" evidence="19">
    <location>
        <position position="334"/>
    </location>
</feature>
<dbReference type="InterPro" id="IPR016169">
    <property type="entry name" value="FAD-bd_PCMH_sub2"/>
</dbReference>
<dbReference type="Pfam" id="PF01565">
    <property type="entry name" value="FAD_binding_4"/>
    <property type="match status" value="1"/>
</dbReference>
<evidence type="ECO:0000256" key="18">
    <source>
        <dbReference type="ARBA" id="ARBA00048914"/>
    </source>
</evidence>